<dbReference type="EMBL" id="JAIWYP010000008">
    <property type="protein sequence ID" value="KAH3781453.1"/>
    <property type="molecule type" value="Genomic_DNA"/>
</dbReference>
<dbReference type="Proteomes" id="UP000828390">
    <property type="component" value="Unassembled WGS sequence"/>
</dbReference>
<evidence type="ECO:0000313" key="1">
    <source>
        <dbReference type="EMBL" id="KAH3781453.1"/>
    </source>
</evidence>
<protein>
    <submittedName>
        <fullName evidence="1">Uncharacterized protein</fullName>
    </submittedName>
</protein>
<gene>
    <name evidence="1" type="ORF">DPMN_159283</name>
</gene>
<name>A0A9D4ELF0_DREPO</name>
<reference evidence="1" key="1">
    <citation type="journal article" date="2019" name="bioRxiv">
        <title>The Genome of the Zebra Mussel, Dreissena polymorpha: A Resource for Invasive Species Research.</title>
        <authorList>
            <person name="McCartney M.A."/>
            <person name="Auch B."/>
            <person name="Kono T."/>
            <person name="Mallez S."/>
            <person name="Zhang Y."/>
            <person name="Obille A."/>
            <person name="Becker A."/>
            <person name="Abrahante J.E."/>
            <person name="Garbe J."/>
            <person name="Badalamenti J.P."/>
            <person name="Herman A."/>
            <person name="Mangelson H."/>
            <person name="Liachko I."/>
            <person name="Sullivan S."/>
            <person name="Sone E.D."/>
            <person name="Koren S."/>
            <person name="Silverstein K.A.T."/>
            <person name="Beckman K.B."/>
            <person name="Gohl D.M."/>
        </authorList>
    </citation>
    <scope>NUCLEOTIDE SEQUENCE</scope>
    <source>
        <strain evidence="1">Duluth1</strain>
        <tissue evidence="1">Whole animal</tissue>
    </source>
</reference>
<sequence>MLGRTLLSGRPRTLCNRAGLHSLGSHHASDEVFDEPFCAQFECIFPGYGLGVTEVGLMEVMILIQ</sequence>
<organism evidence="1 2">
    <name type="scientific">Dreissena polymorpha</name>
    <name type="common">Zebra mussel</name>
    <name type="synonym">Mytilus polymorpha</name>
    <dbReference type="NCBI Taxonomy" id="45954"/>
    <lineage>
        <taxon>Eukaryota</taxon>
        <taxon>Metazoa</taxon>
        <taxon>Spiralia</taxon>
        <taxon>Lophotrochozoa</taxon>
        <taxon>Mollusca</taxon>
        <taxon>Bivalvia</taxon>
        <taxon>Autobranchia</taxon>
        <taxon>Heteroconchia</taxon>
        <taxon>Euheterodonta</taxon>
        <taxon>Imparidentia</taxon>
        <taxon>Neoheterodontei</taxon>
        <taxon>Myida</taxon>
        <taxon>Dreissenoidea</taxon>
        <taxon>Dreissenidae</taxon>
        <taxon>Dreissena</taxon>
    </lineage>
</organism>
<reference evidence="1" key="2">
    <citation type="submission" date="2020-11" db="EMBL/GenBank/DDBJ databases">
        <authorList>
            <person name="McCartney M.A."/>
            <person name="Auch B."/>
            <person name="Kono T."/>
            <person name="Mallez S."/>
            <person name="Becker A."/>
            <person name="Gohl D.M."/>
            <person name="Silverstein K.A.T."/>
            <person name="Koren S."/>
            <person name="Bechman K.B."/>
            <person name="Herman A."/>
            <person name="Abrahante J.E."/>
            <person name="Garbe J."/>
        </authorList>
    </citation>
    <scope>NUCLEOTIDE SEQUENCE</scope>
    <source>
        <strain evidence="1">Duluth1</strain>
        <tissue evidence="1">Whole animal</tissue>
    </source>
</reference>
<proteinExistence type="predicted"/>
<dbReference type="AlphaFoldDB" id="A0A9D4ELF0"/>
<accession>A0A9D4ELF0</accession>
<keyword evidence="2" id="KW-1185">Reference proteome</keyword>
<comment type="caution">
    <text evidence="1">The sequence shown here is derived from an EMBL/GenBank/DDBJ whole genome shotgun (WGS) entry which is preliminary data.</text>
</comment>
<evidence type="ECO:0000313" key="2">
    <source>
        <dbReference type="Proteomes" id="UP000828390"/>
    </source>
</evidence>